<dbReference type="EMBL" id="ABEU02000014">
    <property type="protein sequence ID" value="PNR40987.1"/>
    <property type="molecule type" value="Genomic_DNA"/>
</dbReference>
<dbReference type="Proteomes" id="UP000006727">
    <property type="component" value="Chromosome 14"/>
</dbReference>
<proteinExistence type="predicted"/>
<dbReference type="EnsemblPlants" id="Pp3c14_11880V3.1">
    <property type="protein sequence ID" value="PAC:32961485.CDS.1"/>
    <property type="gene ID" value="Pp3c14_11880"/>
</dbReference>
<accession>A0A2K1JHF3</accession>
<reference evidence="1 3" key="1">
    <citation type="journal article" date="2008" name="Science">
        <title>The Physcomitrella genome reveals evolutionary insights into the conquest of land by plants.</title>
        <authorList>
            <person name="Rensing S."/>
            <person name="Lang D."/>
            <person name="Zimmer A."/>
            <person name="Terry A."/>
            <person name="Salamov A."/>
            <person name="Shapiro H."/>
            <person name="Nishiyama T."/>
            <person name="Perroud P.-F."/>
            <person name="Lindquist E."/>
            <person name="Kamisugi Y."/>
            <person name="Tanahashi T."/>
            <person name="Sakakibara K."/>
            <person name="Fujita T."/>
            <person name="Oishi K."/>
            <person name="Shin-I T."/>
            <person name="Kuroki Y."/>
            <person name="Toyoda A."/>
            <person name="Suzuki Y."/>
            <person name="Hashimoto A."/>
            <person name="Yamaguchi K."/>
            <person name="Sugano A."/>
            <person name="Kohara Y."/>
            <person name="Fujiyama A."/>
            <person name="Anterola A."/>
            <person name="Aoki S."/>
            <person name="Ashton N."/>
            <person name="Barbazuk W.B."/>
            <person name="Barker E."/>
            <person name="Bennetzen J."/>
            <person name="Bezanilla M."/>
            <person name="Blankenship R."/>
            <person name="Cho S.H."/>
            <person name="Dutcher S."/>
            <person name="Estelle M."/>
            <person name="Fawcett J.A."/>
            <person name="Gundlach H."/>
            <person name="Hanada K."/>
            <person name="Heyl A."/>
            <person name="Hicks K.A."/>
            <person name="Hugh J."/>
            <person name="Lohr M."/>
            <person name="Mayer K."/>
            <person name="Melkozernov A."/>
            <person name="Murata T."/>
            <person name="Nelson D."/>
            <person name="Pils B."/>
            <person name="Prigge M."/>
            <person name="Reiss B."/>
            <person name="Renner T."/>
            <person name="Rombauts S."/>
            <person name="Rushton P."/>
            <person name="Sanderfoot A."/>
            <person name="Schween G."/>
            <person name="Shiu S.-H."/>
            <person name="Stueber K."/>
            <person name="Theodoulou F.L."/>
            <person name="Tu H."/>
            <person name="Van de Peer Y."/>
            <person name="Verrier P.J."/>
            <person name="Waters E."/>
            <person name="Wood A."/>
            <person name="Yang L."/>
            <person name="Cove D."/>
            <person name="Cuming A."/>
            <person name="Hasebe M."/>
            <person name="Lucas S."/>
            <person name="Mishler D.B."/>
            <person name="Reski R."/>
            <person name="Grigoriev I."/>
            <person name="Quatrano R.S."/>
            <person name="Boore J.L."/>
        </authorList>
    </citation>
    <scope>NUCLEOTIDE SEQUENCE [LARGE SCALE GENOMIC DNA]</scope>
    <source>
        <strain evidence="2 3">cv. Gransden 2004</strain>
    </source>
</reference>
<evidence type="ECO:0000313" key="3">
    <source>
        <dbReference type="Proteomes" id="UP000006727"/>
    </source>
</evidence>
<keyword evidence="3" id="KW-1185">Reference proteome</keyword>
<dbReference type="AlphaFoldDB" id="A0A2K1JHF3"/>
<sequence>MMPEQARSRDRCPPSPPPGLLLLVGSGGVVRNPLFECVRLCVSRSVSPSPSPWLSRLWPSVSPTNVDERGRMWTDGDADGD</sequence>
<protein>
    <submittedName>
        <fullName evidence="1 2">Uncharacterized protein</fullName>
    </submittedName>
</protein>
<evidence type="ECO:0000313" key="2">
    <source>
        <dbReference type="EnsemblPlants" id="PAC:32961485.CDS.1"/>
    </source>
</evidence>
<evidence type="ECO:0000313" key="1">
    <source>
        <dbReference type="EMBL" id="PNR40987.1"/>
    </source>
</evidence>
<reference evidence="2" key="3">
    <citation type="submission" date="2020-12" db="UniProtKB">
        <authorList>
            <consortium name="EnsemblPlants"/>
        </authorList>
    </citation>
    <scope>IDENTIFICATION</scope>
</reference>
<dbReference type="Gramene" id="Pp3c14_11880V3.1">
    <property type="protein sequence ID" value="PAC:32961485.CDS.1"/>
    <property type="gene ID" value="Pp3c14_11880"/>
</dbReference>
<name>A0A2K1JHF3_PHYPA</name>
<reference evidence="1 3" key="2">
    <citation type="journal article" date="2018" name="Plant J.">
        <title>The Physcomitrella patens chromosome-scale assembly reveals moss genome structure and evolution.</title>
        <authorList>
            <person name="Lang D."/>
            <person name="Ullrich K.K."/>
            <person name="Murat F."/>
            <person name="Fuchs J."/>
            <person name="Jenkins J."/>
            <person name="Haas F.B."/>
            <person name="Piednoel M."/>
            <person name="Gundlach H."/>
            <person name="Van Bel M."/>
            <person name="Meyberg R."/>
            <person name="Vives C."/>
            <person name="Morata J."/>
            <person name="Symeonidi A."/>
            <person name="Hiss M."/>
            <person name="Muchero W."/>
            <person name="Kamisugi Y."/>
            <person name="Saleh O."/>
            <person name="Blanc G."/>
            <person name="Decker E.L."/>
            <person name="van Gessel N."/>
            <person name="Grimwood J."/>
            <person name="Hayes R.D."/>
            <person name="Graham S.W."/>
            <person name="Gunter L.E."/>
            <person name="McDaniel S.F."/>
            <person name="Hoernstein S.N.W."/>
            <person name="Larsson A."/>
            <person name="Li F.W."/>
            <person name="Perroud P.F."/>
            <person name="Phillips J."/>
            <person name="Ranjan P."/>
            <person name="Rokshar D.S."/>
            <person name="Rothfels C.J."/>
            <person name="Schneider L."/>
            <person name="Shu S."/>
            <person name="Stevenson D.W."/>
            <person name="Thummler F."/>
            <person name="Tillich M."/>
            <person name="Villarreal Aguilar J.C."/>
            <person name="Widiez T."/>
            <person name="Wong G.K."/>
            <person name="Wymore A."/>
            <person name="Zhang Y."/>
            <person name="Zimmer A.D."/>
            <person name="Quatrano R.S."/>
            <person name="Mayer K.F.X."/>
            <person name="Goodstein D."/>
            <person name="Casacuberta J.M."/>
            <person name="Vandepoele K."/>
            <person name="Reski R."/>
            <person name="Cuming A.C."/>
            <person name="Tuskan G.A."/>
            <person name="Maumus F."/>
            <person name="Salse J."/>
            <person name="Schmutz J."/>
            <person name="Rensing S.A."/>
        </authorList>
    </citation>
    <scope>NUCLEOTIDE SEQUENCE [LARGE SCALE GENOMIC DNA]</scope>
    <source>
        <strain evidence="2 3">cv. Gransden 2004</strain>
    </source>
</reference>
<dbReference type="PaxDb" id="3218-PP1S36_252V6.1"/>
<dbReference type="InParanoid" id="A0A2K1JHF3"/>
<organism evidence="1">
    <name type="scientific">Physcomitrium patens</name>
    <name type="common">Spreading-leaved earth moss</name>
    <name type="synonym">Physcomitrella patens</name>
    <dbReference type="NCBI Taxonomy" id="3218"/>
    <lineage>
        <taxon>Eukaryota</taxon>
        <taxon>Viridiplantae</taxon>
        <taxon>Streptophyta</taxon>
        <taxon>Embryophyta</taxon>
        <taxon>Bryophyta</taxon>
        <taxon>Bryophytina</taxon>
        <taxon>Bryopsida</taxon>
        <taxon>Funariidae</taxon>
        <taxon>Funariales</taxon>
        <taxon>Funariaceae</taxon>
        <taxon>Physcomitrium</taxon>
    </lineage>
</organism>
<gene>
    <name evidence="1" type="ORF">PHYPA_018390</name>
</gene>